<proteinExistence type="predicted"/>
<protein>
    <recommendedName>
        <fullName evidence="1">Peptidase S11 D-Ala-D-Ala carboxypeptidase A C-terminal domain-containing protein</fullName>
    </recommendedName>
</protein>
<dbReference type="SMART" id="SM00936">
    <property type="entry name" value="PBP5_C"/>
    <property type="match status" value="1"/>
</dbReference>
<sequence>RSLDSIKLISWGLRNTTTYEIAEKNIPNFKFKTWLGKKDFVNGIVKEDMYVTISKKEIKGLKVTINYNGPIMAPIEKDQEIGTLIVKIDDEEIRSLPIYSNEKIKKVNVFKSLFLSLNYMIWGDA</sequence>
<reference evidence="2" key="1">
    <citation type="submission" date="2018-05" db="EMBL/GenBank/DDBJ databases">
        <authorList>
            <person name="Lanie J.A."/>
            <person name="Ng W.-L."/>
            <person name="Kazmierczak K.M."/>
            <person name="Andrzejewski T.M."/>
            <person name="Davidsen T.M."/>
            <person name="Wayne K.J."/>
            <person name="Tettelin H."/>
            <person name="Glass J.I."/>
            <person name="Rusch D."/>
            <person name="Podicherti R."/>
            <person name="Tsui H.-C.T."/>
            <person name="Winkler M.E."/>
        </authorList>
    </citation>
    <scope>NUCLEOTIDE SEQUENCE</scope>
</reference>
<feature type="non-terminal residue" evidence="2">
    <location>
        <position position="1"/>
    </location>
</feature>
<dbReference type="Gene3D" id="2.60.410.10">
    <property type="entry name" value="D-Ala-D-Ala carboxypeptidase, C-terminal domain"/>
    <property type="match status" value="1"/>
</dbReference>
<dbReference type="InterPro" id="IPR012907">
    <property type="entry name" value="Peptidase_S11_C"/>
</dbReference>
<dbReference type="AlphaFoldDB" id="A0A382HZQ0"/>
<accession>A0A382HZQ0</accession>
<dbReference type="Pfam" id="PF07943">
    <property type="entry name" value="PBP5_C"/>
    <property type="match status" value="1"/>
</dbReference>
<dbReference type="GO" id="GO:0009002">
    <property type="term" value="F:serine-type D-Ala-D-Ala carboxypeptidase activity"/>
    <property type="evidence" value="ECO:0007669"/>
    <property type="project" value="InterPro"/>
</dbReference>
<evidence type="ECO:0000313" key="2">
    <source>
        <dbReference type="EMBL" id="SVB92894.1"/>
    </source>
</evidence>
<dbReference type="GO" id="GO:0006508">
    <property type="term" value="P:proteolysis"/>
    <property type="evidence" value="ECO:0007669"/>
    <property type="project" value="InterPro"/>
</dbReference>
<evidence type="ECO:0000259" key="1">
    <source>
        <dbReference type="SMART" id="SM00936"/>
    </source>
</evidence>
<dbReference type="InterPro" id="IPR037167">
    <property type="entry name" value="Peptidase_S11_C_sf"/>
</dbReference>
<dbReference type="SUPFAM" id="SSF69189">
    <property type="entry name" value="Penicillin-binding protein associated domain"/>
    <property type="match status" value="1"/>
</dbReference>
<name>A0A382HZQ0_9ZZZZ</name>
<dbReference type="InterPro" id="IPR015956">
    <property type="entry name" value="Peniciliin-bd_prot_C_sf"/>
</dbReference>
<gene>
    <name evidence="2" type="ORF">METZ01_LOCUS245748</name>
</gene>
<feature type="domain" description="Peptidase S11 D-Ala-D-Ala carboxypeptidase A C-terminal" evidence="1">
    <location>
        <begin position="16"/>
        <end position="106"/>
    </location>
</feature>
<dbReference type="EMBL" id="UINC01064334">
    <property type="protein sequence ID" value="SVB92894.1"/>
    <property type="molecule type" value="Genomic_DNA"/>
</dbReference>
<organism evidence="2">
    <name type="scientific">marine metagenome</name>
    <dbReference type="NCBI Taxonomy" id="408172"/>
    <lineage>
        <taxon>unclassified sequences</taxon>
        <taxon>metagenomes</taxon>
        <taxon>ecological metagenomes</taxon>
    </lineage>
</organism>